<dbReference type="EnsemblPlants" id="AET7Gv20521500.1">
    <property type="protein sequence ID" value="AET7Gv20521500.1"/>
    <property type="gene ID" value="AET7Gv20521500"/>
</dbReference>
<reference evidence="3" key="2">
    <citation type="journal article" date="2017" name="Nat. Plants">
        <title>The Aegilops tauschii genome reveals multiple impacts of transposons.</title>
        <authorList>
            <person name="Zhao G."/>
            <person name="Zou C."/>
            <person name="Li K."/>
            <person name="Wang K."/>
            <person name="Li T."/>
            <person name="Gao L."/>
            <person name="Zhang X."/>
            <person name="Wang H."/>
            <person name="Yang Z."/>
            <person name="Liu X."/>
            <person name="Jiang W."/>
            <person name="Mao L."/>
            <person name="Kong X."/>
            <person name="Jiao Y."/>
            <person name="Jia J."/>
        </authorList>
    </citation>
    <scope>NUCLEOTIDE SEQUENCE [LARGE SCALE GENOMIC DNA]</scope>
    <source>
        <strain evidence="3">cv. AL8/78</strain>
    </source>
</reference>
<reference evidence="3" key="1">
    <citation type="journal article" date="2014" name="Science">
        <title>Ancient hybridizations among the ancestral genomes of bread wheat.</title>
        <authorList>
            <consortium name="International Wheat Genome Sequencing Consortium,"/>
            <person name="Marcussen T."/>
            <person name="Sandve S.R."/>
            <person name="Heier L."/>
            <person name="Spannagl M."/>
            <person name="Pfeifer M."/>
            <person name="Jakobsen K.S."/>
            <person name="Wulff B.B."/>
            <person name="Steuernagel B."/>
            <person name="Mayer K.F."/>
            <person name="Olsen O.A."/>
        </authorList>
    </citation>
    <scope>NUCLEOTIDE SEQUENCE [LARGE SCALE GENOMIC DNA]</scope>
    <source>
        <strain evidence="3">cv. AL8/78</strain>
    </source>
</reference>
<name>A0A453RAX5_AEGTS</name>
<reference evidence="2" key="4">
    <citation type="submission" date="2019-03" db="UniProtKB">
        <authorList>
            <consortium name="EnsemblPlants"/>
        </authorList>
    </citation>
    <scope>IDENTIFICATION</scope>
</reference>
<keyword evidence="1" id="KW-0732">Signal</keyword>
<evidence type="ECO:0000313" key="3">
    <source>
        <dbReference type="Proteomes" id="UP000015105"/>
    </source>
</evidence>
<keyword evidence="3" id="KW-1185">Reference proteome</keyword>
<feature type="chain" id="PRO_5019149731" evidence="1">
    <location>
        <begin position="21"/>
        <end position="96"/>
    </location>
</feature>
<organism evidence="2 3">
    <name type="scientific">Aegilops tauschii subsp. strangulata</name>
    <name type="common">Goatgrass</name>
    <dbReference type="NCBI Taxonomy" id="200361"/>
    <lineage>
        <taxon>Eukaryota</taxon>
        <taxon>Viridiplantae</taxon>
        <taxon>Streptophyta</taxon>
        <taxon>Embryophyta</taxon>
        <taxon>Tracheophyta</taxon>
        <taxon>Spermatophyta</taxon>
        <taxon>Magnoliopsida</taxon>
        <taxon>Liliopsida</taxon>
        <taxon>Poales</taxon>
        <taxon>Poaceae</taxon>
        <taxon>BOP clade</taxon>
        <taxon>Pooideae</taxon>
        <taxon>Triticodae</taxon>
        <taxon>Triticeae</taxon>
        <taxon>Triticinae</taxon>
        <taxon>Aegilops</taxon>
    </lineage>
</organism>
<reference evidence="2" key="3">
    <citation type="journal article" date="2017" name="Nature">
        <title>Genome sequence of the progenitor of the wheat D genome Aegilops tauschii.</title>
        <authorList>
            <person name="Luo M.C."/>
            <person name="Gu Y.Q."/>
            <person name="Puiu D."/>
            <person name="Wang H."/>
            <person name="Twardziok S.O."/>
            <person name="Deal K.R."/>
            <person name="Huo N."/>
            <person name="Zhu T."/>
            <person name="Wang L."/>
            <person name="Wang Y."/>
            <person name="McGuire P.E."/>
            <person name="Liu S."/>
            <person name="Long H."/>
            <person name="Ramasamy R.K."/>
            <person name="Rodriguez J.C."/>
            <person name="Van S.L."/>
            <person name="Yuan L."/>
            <person name="Wang Z."/>
            <person name="Xia Z."/>
            <person name="Xiao L."/>
            <person name="Anderson O.D."/>
            <person name="Ouyang S."/>
            <person name="Liang Y."/>
            <person name="Zimin A.V."/>
            <person name="Pertea G."/>
            <person name="Qi P."/>
            <person name="Bennetzen J.L."/>
            <person name="Dai X."/>
            <person name="Dawson M.W."/>
            <person name="Muller H.G."/>
            <person name="Kugler K."/>
            <person name="Rivarola-Duarte L."/>
            <person name="Spannagl M."/>
            <person name="Mayer K.F.X."/>
            <person name="Lu F.H."/>
            <person name="Bevan M.W."/>
            <person name="Leroy P."/>
            <person name="Li P."/>
            <person name="You F.M."/>
            <person name="Sun Q."/>
            <person name="Liu Z."/>
            <person name="Lyons E."/>
            <person name="Wicker T."/>
            <person name="Salzberg S.L."/>
            <person name="Devos K.M."/>
            <person name="Dvorak J."/>
        </authorList>
    </citation>
    <scope>NUCLEOTIDE SEQUENCE [LARGE SCALE GENOMIC DNA]</scope>
    <source>
        <strain evidence="2">cv. AL8/78</strain>
    </source>
</reference>
<evidence type="ECO:0000313" key="2">
    <source>
        <dbReference type="EnsemblPlants" id="AET7Gv20521500.1"/>
    </source>
</evidence>
<sequence length="96" mass="11212">NTIVFLNTMVLITLSCLVSTKNCSINTTVFLKMQYFLCLIKRTLDLFFIKNRAGEKTNTFLRPRSFPGHRRSLVAREDRPSLRLPWIDKEMTMKNG</sequence>
<reference evidence="2" key="5">
    <citation type="journal article" date="2021" name="G3 (Bethesda)">
        <title>Aegilops tauschii genome assembly Aet v5.0 features greater sequence contiguity and improved annotation.</title>
        <authorList>
            <person name="Wang L."/>
            <person name="Zhu T."/>
            <person name="Rodriguez J.C."/>
            <person name="Deal K.R."/>
            <person name="Dubcovsky J."/>
            <person name="McGuire P.E."/>
            <person name="Lux T."/>
            <person name="Spannagl M."/>
            <person name="Mayer K.F.X."/>
            <person name="Baldrich P."/>
            <person name="Meyers B.C."/>
            <person name="Huo N."/>
            <person name="Gu Y.Q."/>
            <person name="Zhou H."/>
            <person name="Devos K.M."/>
            <person name="Bennetzen J.L."/>
            <person name="Unver T."/>
            <person name="Budak H."/>
            <person name="Gulick P.J."/>
            <person name="Galiba G."/>
            <person name="Kalapos B."/>
            <person name="Nelson D.R."/>
            <person name="Li P."/>
            <person name="You F.M."/>
            <person name="Luo M.C."/>
            <person name="Dvorak J."/>
        </authorList>
    </citation>
    <scope>NUCLEOTIDE SEQUENCE [LARGE SCALE GENOMIC DNA]</scope>
    <source>
        <strain evidence="2">cv. AL8/78</strain>
    </source>
</reference>
<protein>
    <submittedName>
        <fullName evidence="2">Uncharacterized protein</fullName>
    </submittedName>
</protein>
<dbReference type="Proteomes" id="UP000015105">
    <property type="component" value="Chromosome 7D"/>
</dbReference>
<feature type="signal peptide" evidence="1">
    <location>
        <begin position="1"/>
        <end position="20"/>
    </location>
</feature>
<accession>A0A453RAX5</accession>
<evidence type="ECO:0000256" key="1">
    <source>
        <dbReference type="SAM" id="SignalP"/>
    </source>
</evidence>
<dbReference type="AlphaFoldDB" id="A0A453RAX5"/>
<proteinExistence type="predicted"/>
<dbReference type="Gramene" id="AET7Gv20521500.1">
    <property type="protein sequence ID" value="AET7Gv20521500.1"/>
    <property type="gene ID" value="AET7Gv20521500"/>
</dbReference>